<evidence type="ECO:0000256" key="5">
    <source>
        <dbReference type="PROSITE-ProRule" id="PRU00108"/>
    </source>
</evidence>
<evidence type="ECO:0000256" key="6">
    <source>
        <dbReference type="RuleBase" id="RU000682"/>
    </source>
</evidence>
<evidence type="ECO:0000256" key="2">
    <source>
        <dbReference type="ARBA" id="ARBA00023125"/>
    </source>
</evidence>
<dbReference type="AlphaFoldDB" id="A0A6P7I7X3"/>
<dbReference type="InterPro" id="IPR009057">
    <property type="entry name" value="Homeodomain-like_sf"/>
</dbReference>
<evidence type="ECO:0000256" key="4">
    <source>
        <dbReference type="ARBA" id="ARBA00023242"/>
    </source>
</evidence>
<dbReference type="InterPro" id="IPR050649">
    <property type="entry name" value="Paired_Homeobox_TFs"/>
</dbReference>
<dbReference type="GO" id="GO:0005634">
    <property type="term" value="C:nucleus"/>
    <property type="evidence" value="ECO:0007669"/>
    <property type="project" value="UniProtKB-SubCell"/>
</dbReference>
<evidence type="ECO:0000259" key="7">
    <source>
        <dbReference type="PROSITE" id="PS50071"/>
    </source>
</evidence>
<name>A0A6P7I7X3_9TELE</name>
<dbReference type="RefSeq" id="XP_028264240.1">
    <property type="nucleotide sequence ID" value="XM_028408439.1"/>
</dbReference>
<comment type="subcellular location">
    <subcellularLocation>
        <location evidence="1 5 6">Nucleus</location>
    </subcellularLocation>
</comment>
<keyword evidence="8" id="KW-1185">Reference proteome</keyword>
<evidence type="ECO:0000313" key="9">
    <source>
        <dbReference type="RefSeq" id="XP_028264240.1"/>
    </source>
</evidence>
<dbReference type="SMART" id="SM00389">
    <property type="entry name" value="HOX"/>
    <property type="match status" value="1"/>
</dbReference>
<dbReference type="PROSITE" id="PS00027">
    <property type="entry name" value="HOMEOBOX_1"/>
    <property type="match status" value="1"/>
</dbReference>
<dbReference type="InterPro" id="IPR017970">
    <property type="entry name" value="Homeobox_CS"/>
</dbReference>
<dbReference type="CDD" id="cd00086">
    <property type="entry name" value="homeodomain"/>
    <property type="match status" value="1"/>
</dbReference>
<dbReference type="Gene3D" id="1.10.10.60">
    <property type="entry name" value="Homeodomain-like"/>
    <property type="match status" value="1"/>
</dbReference>
<proteinExistence type="predicted"/>
<feature type="DNA-binding region" description="Homeobox" evidence="5">
    <location>
        <begin position="98"/>
        <end position="157"/>
    </location>
</feature>
<dbReference type="InterPro" id="IPR001356">
    <property type="entry name" value="HD"/>
</dbReference>
<dbReference type="GO" id="GO:0000977">
    <property type="term" value="F:RNA polymerase II transcription regulatory region sequence-specific DNA binding"/>
    <property type="evidence" value="ECO:0007669"/>
    <property type="project" value="TreeGrafter"/>
</dbReference>
<keyword evidence="4 5" id="KW-0539">Nucleus</keyword>
<feature type="domain" description="Homeobox" evidence="7">
    <location>
        <begin position="96"/>
        <end position="156"/>
    </location>
</feature>
<dbReference type="PROSITE" id="PS50071">
    <property type="entry name" value="HOMEOBOX_2"/>
    <property type="match status" value="1"/>
</dbReference>
<dbReference type="InParanoid" id="A0A6P7I7X3"/>
<evidence type="ECO:0000313" key="8">
    <source>
        <dbReference type="Proteomes" id="UP000515145"/>
    </source>
</evidence>
<organism evidence="8 9">
    <name type="scientific">Parambassis ranga</name>
    <name type="common">Indian glassy fish</name>
    <dbReference type="NCBI Taxonomy" id="210632"/>
    <lineage>
        <taxon>Eukaryota</taxon>
        <taxon>Metazoa</taxon>
        <taxon>Chordata</taxon>
        <taxon>Craniata</taxon>
        <taxon>Vertebrata</taxon>
        <taxon>Euteleostomi</taxon>
        <taxon>Actinopterygii</taxon>
        <taxon>Neopterygii</taxon>
        <taxon>Teleostei</taxon>
        <taxon>Neoteleostei</taxon>
        <taxon>Acanthomorphata</taxon>
        <taxon>Ovalentaria</taxon>
        <taxon>Ambassidae</taxon>
        <taxon>Parambassis</taxon>
    </lineage>
</organism>
<reference evidence="9" key="1">
    <citation type="submission" date="2025-08" db="UniProtKB">
        <authorList>
            <consortium name="RefSeq"/>
        </authorList>
    </citation>
    <scope>IDENTIFICATION</scope>
</reference>
<dbReference type="GeneID" id="114437629"/>
<accession>A0A6P7I7X3</accession>
<gene>
    <name evidence="9" type="primary">LOC114437629</name>
</gene>
<protein>
    <submittedName>
        <fullName evidence="9">Intestine-specific homeobox isoform X1</fullName>
    </submittedName>
</protein>
<dbReference type="GO" id="GO:0000981">
    <property type="term" value="F:DNA-binding transcription factor activity, RNA polymerase II-specific"/>
    <property type="evidence" value="ECO:0007669"/>
    <property type="project" value="InterPro"/>
</dbReference>
<dbReference type="FunFam" id="1.10.10.60:FF:000679">
    <property type="entry name" value="Homeobox protein aristaless"/>
    <property type="match status" value="1"/>
</dbReference>
<dbReference type="PANTHER" id="PTHR24329">
    <property type="entry name" value="HOMEOBOX PROTEIN ARISTALESS"/>
    <property type="match status" value="1"/>
</dbReference>
<dbReference type="SUPFAM" id="SSF46689">
    <property type="entry name" value="Homeodomain-like"/>
    <property type="match status" value="1"/>
</dbReference>
<keyword evidence="3 5" id="KW-0371">Homeobox</keyword>
<sequence>MTDELMAADKLLEMWTREDTEKEIDQESEPETHNRISHSIEDILRRPTCVEKRVHRNWSVIKENNTVSSQHSCTESAKMRLLEASPKASTDCKSQRRKRQTRVTFTQVQVLEMEKVFQQSHYPDTHTRDQLASRLHLTEGRIQIWFQNRRAKWRKAETLKDIELMSRQHNYHLFRYEEPQLQAPCWLPCCLPKPFQSRLYFRPAVLTSSHSSGHRTLYFDALGLEQ</sequence>
<keyword evidence="2 5" id="KW-0238">DNA-binding</keyword>
<evidence type="ECO:0000256" key="1">
    <source>
        <dbReference type="ARBA" id="ARBA00004123"/>
    </source>
</evidence>
<dbReference type="OrthoDB" id="6159439at2759"/>
<evidence type="ECO:0000256" key="3">
    <source>
        <dbReference type="ARBA" id="ARBA00023155"/>
    </source>
</evidence>
<dbReference type="Pfam" id="PF00046">
    <property type="entry name" value="Homeodomain"/>
    <property type="match status" value="1"/>
</dbReference>
<dbReference type="PANTHER" id="PTHR24329:SF340">
    <property type="entry name" value="ARISTALESS RELATED HOMEOBOX"/>
    <property type="match status" value="1"/>
</dbReference>
<dbReference type="Proteomes" id="UP000515145">
    <property type="component" value="Chromosome 6"/>
</dbReference>